<keyword evidence="2" id="KW-1133">Transmembrane helix</keyword>
<comment type="caution">
    <text evidence="3">The sequence shown here is derived from an EMBL/GenBank/DDBJ whole genome shotgun (WGS) entry which is preliminary data.</text>
</comment>
<dbReference type="EMBL" id="JAPMXC010000001">
    <property type="protein sequence ID" value="MCY0387732.1"/>
    <property type="molecule type" value="Genomic_DNA"/>
</dbReference>
<dbReference type="InterPro" id="IPR021455">
    <property type="entry name" value="DUF3106"/>
</dbReference>
<feature type="transmembrane region" description="Helical" evidence="2">
    <location>
        <begin position="21"/>
        <end position="41"/>
    </location>
</feature>
<evidence type="ECO:0000256" key="1">
    <source>
        <dbReference type="SAM" id="MobiDB-lite"/>
    </source>
</evidence>
<protein>
    <submittedName>
        <fullName evidence="3">DUF3106 domain-containing protein</fullName>
    </submittedName>
</protein>
<evidence type="ECO:0000313" key="4">
    <source>
        <dbReference type="Proteomes" id="UP001082899"/>
    </source>
</evidence>
<sequence>MNSRIDSRPGHTSGGTTRIPALLLTAVVAAAVCALATWPRWHPVGVTSAAAQLPALNVPEGVTSGASGAAGPSSASGTPPVPRGTVRKAGSVPSVAPPAPPSAASATSPPVPSPATPPAAPVARARFVPEVPDSGVSWRRLDEMQRIALAPFASEWDGFSFPQQRKWLAIASVYTRMSPEAQQRLHARMLRWTQMTPDERRIARENYEMSRVLPPNARQQAWHAYLALPDAQKENLAAAERSHRRPLVVSAPPGGNPVPHSRHAPPRAAAHAASDTSAPRPTPGPGAAAPANVAPAAAMATPVPTPPPASASHRHSGAGALPAVNQGDGDLSRP</sequence>
<dbReference type="Proteomes" id="UP001082899">
    <property type="component" value="Unassembled WGS sequence"/>
</dbReference>
<dbReference type="Pfam" id="PF11304">
    <property type="entry name" value="DUF3106"/>
    <property type="match status" value="1"/>
</dbReference>
<gene>
    <name evidence="3" type="ORF">OVY01_10890</name>
</gene>
<dbReference type="RefSeq" id="WP_267847453.1">
    <property type="nucleotide sequence ID" value="NZ_JAPMXC010000001.1"/>
</dbReference>
<feature type="region of interest" description="Disordered" evidence="1">
    <location>
        <begin position="236"/>
        <end position="334"/>
    </location>
</feature>
<name>A0ABT3ZMN3_9BURK</name>
<keyword evidence="4" id="KW-1185">Reference proteome</keyword>
<feature type="compositionally biased region" description="Pro residues" evidence="1">
    <location>
        <begin position="109"/>
        <end position="120"/>
    </location>
</feature>
<feature type="compositionally biased region" description="Low complexity" evidence="1">
    <location>
        <begin position="63"/>
        <end position="78"/>
    </location>
</feature>
<evidence type="ECO:0000313" key="3">
    <source>
        <dbReference type="EMBL" id="MCY0387732.1"/>
    </source>
</evidence>
<evidence type="ECO:0000256" key="2">
    <source>
        <dbReference type="SAM" id="Phobius"/>
    </source>
</evidence>
<accession>A0ABT3ZMN3</accession>
<keyword evidence="2" id="KW-0812">Transmembrane</keyword>
<reference evidence="3" key="1">
    <citation type="submission" date="2022-11" db="EMBL/GenBank/DDBJ databases">
        <title>Robbsia betulipollinis sp. nov., isolated from pollen of birch (Betula pendula).</title>
        <authorList>
            <person name="Shi H."/>
            <person name="Ambika Manirajan B."/>
            <person name="Ratering S."/>
            <person name="Geissler-Plaum R."/>
            <person name="Schnell S."/>
        </authorList>
    </citation>
    <scope>NUCLEOTIDE SEQUENCE</scope>
    <source>
        <strain evidence="3">Bb-Pol-6</strain>
    </source>
</reference>
<organism evidence="3 4">
    <name type="scientific">Robbsia betulipollinis</name>
    <dbReference type="NCBI Taxonomy" id="2981849"/>
    <lineage>
        <taxon>Bacteria</taxon>
        <taxon>Pseudomonadati</taxon>
        <taxon>Pseudomonadota</taxon>
        <taxon>Betaproteobacteria</taxon>
        <taxon>Burkholderiales</taxon>
        <taxon>Burkholderiaceae</taxon>
        <taxon>Robbsia</taxon>
    </lineage>
</organism>
<feature type="compositionally biased region" description="Low complexity" evidence="1">
    <location>
        <begin position="266"/>
        <end position="302"/>
    </location>
</feature>
<keyword evidence="2" id="KW-0472">Membrane</keyword>
<proteinExistence type="predicted"/>
<feature type="region of interest" description="Disordered" evidence="1">
    <location>
        <begin position="63"/>
        <end position="120"/>
    </location>
</feature>